<keyword evidence="2" id="KW-1185">Reference proteome</keyword>
<keyword evidence="1" id="KW-0687">Ribonucleoprotein</keyword>
<dbReference type="EMBL" id="RYER01000018">
    <property type="protein sequence ID" value="RUO15917.1"/>
    <property type="molecule type" value="Genomic_DNA"/>
</dbReference>
<evidence type="ECO:0000313" key="1">
    <source>
        <dbReference type="EMBL" id="RUO15917.1"/>
    </source>
</evidence>
<proteinExistence type="predicted"/>
<protein>
    <submittedName>
        <fullName evidence="1">30S ribosomal protein S15</fullName>
    </submittedName>
</protein>
<dbReference type="Proteomes" id="UP000268436">
    <property type="component" value="Unassembled WGS sequence"/>
</dbReference>
<gene>
    <name evidence="1" type="ORF">EJK54_0731</name>
</gene>
<organism evidence="1 2">
    <name type="scientific">Moraxella catarrhalis</name>
    <name type="common">Branhamella catarrhalis</name>
    <dbReference type="NCBI Taxonomy" id="480"/>
    <lineage>
        <taxon>Bacteria</taxon>
        <taxon>Pseudomonadati</taxon>
        <taxon>Pseudomonadota</taxon>
        <taxon>Gammaproteobacteria</taxon>
        <taxon>Moraxellales</taxon>
        <taxon>Moraxellaceae</taxon>
        <taxon>Moraxella</taxon>
    </lineage>
</organism>
<dbReference type="GO" id="GO:0005840">
    <property type="term" value="C:ribosome"/>
    <property type="evidence" value="ECO:0007669"/>
    <property type="project" value="UniProtKB-KW"/>
</dbReference>
<dbReference type="RefSeq" id="WP_003666946.1">
    <property type="nucleotide sequence ID" value="NZ_CP007669.1"/>
</dbReference>
<sequence length="200" mass="24170">MEKVTIPTPCQQQLNHYCKKWKNDKKLENYRMQEQSLNKLFHELLPLNNDISEILIKSSVLNDFYSTNIFTIYPVAKKIQSLDIDKYLKEGDADLVMDIKNVTINGKNKNFYSFATKYYSHHDAMNHPIYDAYVDKVLRHFRHKDKFYSFKNEDLKDYCQFKRTLIEFQHYYKINCTLKDLDRYLWLLGKAFFNKYKSIP</sequence>
<evidence type="ECO:0000313" key="2">
    <source>
        <dbReference type="Proteomes" id="UP000268436"/>
    </source>
</evidence>
<keyword evidence="1" id="KW-0689">Ribosomal protein</keyword>
<accession>A0ABY0BJZ5</accession>
<name>A0ABY0BJZ5_MORCA</name>
<reference evidence="1 2" key="1">
    <citation type="submission" date="2018-12" db="EMBL/GenBank/DDBJ databases">
        <title>Persistence of Moraxella catarrhalis in Chronic Obstructive Pulmonary Disease and Regulation of the Hag/MID Adhesin.</title>
        <authorList>
            <person name="Murphy T."/>
            <person name="Zhao X."/>
            <person name="Vyas G."/>
            <person name="Aluvathingal J."/>
            <person name="Nadendla S."/>
            <person name="Tallon L."/>
            <person name="Tettelin H."/>
        </authorList>
    </citation>
    <scope>NUCLEOTIDE SEQUENCE [LARGE SCALE GENOMIC DNA]</scope>
    <source>
        <strain evidence="1 2">173P27B1</strain>
    </source>
</reference>
<comment type="caution">
    <text evidence="1">The sequence shown here is derived from an EMBL/GenBank/DDBJ whole genome shotgun (WGS) entry which is preliminary data.</text>
</comment>